<dbReference type="CDD" id="cd23145">
    <property type="entry name" value="RING-HC_SPL2-like"/>
    <property type="match status" value="1"/>
</dbReference>
<evidence type="ECO:0000256" key="6">
    <source>
        <dbReference type="ARBA" id="ARBA00022723"/>
    </source>
</evidence>
<feature type="compositionally biased region" description="Low complexity" evidence="13">
    <location>
        <begin position="307"/>
        <end position="316"/>
    </location>
</feature>
<keyword evidence="9" id="KW-0862">Zinc</keyword>
<keyword evidence="5 14" id="KW-0812">Transmembrane</keyword>
<protein>
    <recommendedName>
        <fullName evidence="3">RING-type E3 ubiquitin transferase</fullName>
        <ecNumber evidence="3">2.3.2.27</ecNumber>
    </recommendedName>
</protein>
<evidence type="ECO:0000313" key="16">
    <source>
        <dbReference type="Proteomes" id="UP001652623"/>
    </source>
</evidence>
<evidence type="ECO:0000256" key="3">
    <source>
        <dbReference type="ARBA" id="ARBA00012483"/>
    </source>
</evidence>
<evidence type="ECO:0000256" key="8">
    <source>
        <dbReference type="ARBA" id="ARBA00022786"/>
    </source>
</evidence>
<comment type="catalytic activity">
    <reaction evidence="1">
        <text>S-ubiquitinyl-[E2 ubiquitin-conjugating enzyme]-L-cysteine + [acceptor protein]-L-lysine = [E2 ubiquitin-conjugating enzyme]-L-cysteine + N(6)-ubiquitinyl-[acceptor protein]-L-lysine.</text>
        <dbReference type="EC" id="2.3.2.27"/>
    </reaction>
</comment>
<evidence type="ECO:0000256" key="5">
    <source>
        <dbReference type="ARBA" id="ARBA00022692"/>
    </source>
</evidence>
<reference evidence="17" key="1">
    <citation type="submission" date="2025-08" db="UniProtKB">
        <authorList>
            <consortium name="RefSeq"/>
        </authorList>
    </citation>
    <scope>IDENTIFICATION</scope>
    <source>
        <tissue evidence="17">Seedling</tissue>
    </source>
</reference>
<keyword evidence="8" id="KW-0833">Ubl conjugation pathway</keyword>
<evidence type="ECO:0000313" key="17">
    <source>
        <dbReference type="RefSeq" id="XP_060669812.1"/>
    </source>
</evidence>
<dbReference type="Pfam" id="PF13920">
    <property type="entry name" value="zf-C3HC4_3"/>
    <property type="match status" value="1"/>
</dbReference>
<evidence type="ECO:0000256" key="4">
    <source>
        <dbReference type="ARBA" id="ARBA00022679"/>
    </source>
</evidence>
<evidence type="ECO:0000256" key="13">
    <source>
        <dbReference type="SAM" id="MobiDB-lite"/>
    </source>
</evidence>
<feature type="region of interest" description="Disordered" evidence="13">
    <location>
        <begin position="307"/>
        <end position="327"/>
    </location>
</feature>
<evidence type="ECO:0000256" key="10">
    <source>
        <dbReference type="ARBA" id="ARBA00022989"/>
    </source>
</evidence>
<dbReference type="PANTHER" id="PTHR47355:SF1">
    <property type="entry name" value="E3 UBIQUITIN-PROTEIN LIGASE SPL2"/>
    <property type="match status" value="1"/>
</dbReference>
<evidence type="ECO:0000256" key="11">
    <source>
        <dbReference type="ARBA" id="ARBA00023136"/>
    </source>
</evidence>
<evidence type="ECO:0000256" key="9">
    <source>
        <dbReference type="ARBA" id="ARBA00022833"/>
    </source>
</evidence>
<evidence type="ECO:0000256" key="12">
    <source>
        <dbReference type="PROSITE-ProRule" id="PRU00175"/>
    </source>
</evidence>
<evidence type="ECO:0000256" key="7">
    <source>
        <dbReference type="ARBA" id="ARBA00022771"/>
    </source>
</evidence>
<dbReference type="Gene3D" id="3.30.40.10">
    <property type="entry name" value="Zinc/RING finger domain, C3HC4 (zinc finger)"/>
    <property type="match status" value="1"/>
</dbReference>
<organism evidence="16 17">
    <name type="scientific">Ziziphus jujuba</name>
    <name type="common">Chinese jujube</name>
    <name type="synonym">Ziziphus sativa</name>
    <dbReference type="NCBI Taxonomy" id="326968"/>
    <lineage>
        <taxon>Eukaryota</taxon>
        <taxon>Viridiplantae</taxon>
        <taxon>Streptophyta</taxon>
        <taxon>Embryophyta</taxon>
        <taxon>Tracheophyta</taxon>
        <taxon>Spermatophyta</taxon>
        <taxon>Magnoliopsida</taxon>
        <taxon>eudicotyledons</taxon>
        <taxon>Gunneridae</taxon>
        <taxon>Pentapetalae</taxon>
        <taxon>rosids</taxon>
        <taxon>fabids</taxon>
        <taxon>Rosales</taxon>
        <taxon>Rhamnaceae</taxon>
        <taxon>Paliureae</taxon>
        <taxon>Ziziphus</taxon>
    </lineage>
</organism>
<evidence type="ECO:0000256" key="1">
    <source>
        <dbReference type="ARBA" id="ARBA00000900"/>
    </source>
</evidence>
<dbReference type="EC" id="2.3.2.27" evidence="3"/>
<name>A0ABM3ZZA6_ZIZJJ</name>
<dbReference type="PANTHER" id="PTHR47355">
    <property type="entry name" value="E3 UBIQUITIN-PROTEIN LIGASE SPL2"/>
    <property type="match status" value="1"/>
</dbReference>
<evidence type="ECO:0000256" key="14">
    <source>
        <dbReference type="SAM" id="Phobius"/>
    </source>
</evidence>
<dbReference type="Pfam" id="PF12483">
    <property type="entry name" value="GIDE"/>
    <property type="match status" value="1"/>
</dbReference>
<keyword evidence="10 14" id="KW-1133">Transmembrane helix</keyword>
<keyword evidence="16" id="KW-1185">Reference proteome</keyword>
<comment type="subcellular location">
    <subcellularLocation>
        <location evidence="2">Membrane</location>
        <topology evidence="2">Multi-pass membrane protein</topology>
    </subcellularLocation>
</comment>
<dbReference type="SUPFAM" id="SSF57850">
    <property type="entry name" value="RING/U-box"/>
    <property type="match status" value="1"/>
</dbReference>
<dbReference type="GeneID" id="107435898"/>
<dbReference type="Proteomes" id="UP001652623">
    <property type="component" value="Chromosome 1"/>
</dbReference>
<dbReference type="PROSITE" id="PS50089">
    <property type="entry name" value="ZF_RING_2"/>
    <property type="match status" value="1"/>
</dbReference>
<keyword evidence="6" id="KW-0479">Metal-binding</keyword>
<evidence type="ECO:0000259" key="15">
    <source>
        <dbReference type="PROSITE" id="PS50089"/>
    </source>
</evidence>
<dbReference type="InterPro" id="IPR044247">
    <property type="entry name" value="SPL2-like"/>
</dbReference>
<accession>A0ABM3ZZA6</accession>
<dbReference type="InterPro" id="IPR022170">
    <property type="entry name" value="MUL1-like"/>
</dbReference>
<feature type="domain" description="RING-type" evidence="15">
    <location>
        <begin position="337"/>
        <end position="377"/>
    </location>
</feature>
<feature type="transmembrane region" description="Helical" evidence="14">
    <location>
        <begin position="271"/>
        <end position="292"/>
    </location>
</feature>
<keyword evidence="7 12" id="KW-0863">Zinc-finger</keyword>
<dbReference type="InterPro" id="IPR013083">
    <property type="entry name" value="Znf_RING/FYVE/PHD"/>
</dbReference>
<dbReference type="InterPro" id="IPR001841">
    <property type="entry name" value="Znf_RING"/>
</dbReference>
<gene>
    <name evidence="17" type="primary">LOC107435898</name>
</gene>
<proteinExistence type="predicted"/>
<keyword evidence="11 14" id="KW-0472">Membrane</keyword>
<evidence type="ECO:0000256" key="2">
    <source>
        <dbReference type="ARBA" id="ARBA00004141"/>
    </source>
</evidence>
<dbReference type="RefSeq" id="XP_060669812.1">
    <property type="nucleotide sequence ID" value="XM_060813829.1"/>
</dbReference>
<keyword evidence="4" id="KW-0808">Transferase</keyword>
<sequence>MSANEQALSLLGQLAFSFDGAVLGVALAYVAVRSVLKYTSTSSALRKLRKAPSVSVSDLRTVLNAPETSNESQSSDGKLLIVRGTVEAKSAIELNWKCLKPNVLVSQESGDRAVLIERTQTCIYNEWKGFLGFTSDLRALLAKSRRRREATSLRTVPFILVEGGQWPHNDALVVNLDGSQHPLPLITVYHRLQPVNASPYTFLQALFGHEYPVGLLDEEKILPLGKDITAVGVCRFKDGLPEIKSCDDLPYFLIDMTKDQMVQGLSFNCKFLLIGGFILGSLSLGILGYAAVRNWNRWKEWKRQRQARQQESSAASNDTSEIHTEEETADVPDGELCVICLMRRRRSAFVPCGHRVCCQFCAISIVREGSPRCPVCRQEIRFKHNKFFCRQRIWEISFSNT</sequence>